<gene>
    <name evidence="4" type="ORF">C7P63_08855</name>
</gene>
<keyword evidence="1" id="KW-0720">Serine protease</keyword>
<dbReference type="InterPro" id="IPR036034">
    <property type="entry name" value="PDZ_sf"/>
</dbReference>
<evidence type="ECO:0000313" key="5">
    <source>
        <dbReference type="Proteomes" id="UP000277864"/>
    </source>
</evidence>
<comment type="caution">
    <text evidence="4">The sequence shown here is derived from an EMBL/GenBank/DDBJ whole genome shotgun (WGS) entry which is preliminary data.</text>
</comment>
<dbReference type="Proteomes" id="UP000277864">
    <property type="component" value="Unassembled WGS sequence"/>
</dbReference>
<keyword evidence="1" id="KW-0645">Protease</keyword>
<proteinExistence type="inferred from homology"/>
<feature type="active site" evidence="1">
    <location>
        <position position="280"/>
    </location>
</feature>
<dbReference type="GO" id="GO:0004176">
    <property type="term" value="F:ATP-dependent peptidase activity"/>
    <property type="evidence" value="ECO:0007669"/>
    <property type="project" value="UniProtKB-UniRule"/>
</dbReference>
<protein>
    <recommendedName>
        <fullName evidence="1">endopeptidase La</fullName>
        <ecNumber evidence="1">3.4.21.53</ecNumber>
    </recommendedName>
</protein>
<dbReference type="PROSITE" id="PS51786">
    <property type="entry name" value="LON_PROTEOLYTIC"/>
    <property type="match status" value="1"/>
</dbReference>
<dbReference type="InterPro" id="IPR027065">
    <property type="entry name" value="Lon_Prtase"/>
</dbReference>
<dbReference type="Gene3D" id="2.30.42.10">
    <property type="match status" value="1"/>
</dbReference>
<dbReference type="InterPro" id="IPR001478">
    <property type="entry name" value="PDZ"/>
</dbReference>
<dbReference type="Gene3D" id="3.30.230.10">
    <property type="match status" value="1"/>
</dbReference>
<dbReference type="GO" id="GO:0005524">
    <property type="term" value="F:ATP binding"/>
    <property type="evidence" value="ECO:0007669"/>
    <property type="project" value="InterPro"/>
</dbReference>
<dbReference type="Pfam" id="PF13180">
    <property type="entry name" value="PDZ_2"/>
    <property type="match status" value="1"/>
</dbReference>
<keyword evidence="1" id="KW-0378">Hydrolase</keyword>
<evidence type="ECO:0000313" key="4">
    <source>
        <dbReference type="EMBL" id="RST88791.1"/>
    </source>
</evidence>
<comment type="catalytic activity">
    <reaction evidence="1">
        <text>Hydrolysis of proteins in presence of ATP.</text>
        <dbReference type="EC" id="3.4.21.53"/>
    </reaction>
</comment>
<dbReference type="GO" id="GO:0006508">
    <property type="term" value="P:proteolysis"/>
    <property type="evidence" value="ECO:0007669"/>
    <property type="project" value="UniProtKB-KW"/>
</dbReference>
<dbReference type="GO" id="GO:0004252">
    <property type="term" value="F:serine-type endopeptidase activity"/>
    <property type="evidence" value="ECO:0007669"/>
    <property type="project" value="UniProtKB-UniRule"/>
</dbReference>
<dbReference type="EMBL" id="PXZH01000006">
    <property type="protein sequence ID" value="RST88791.1"/>
    <property type="molecule type" value="Genomic_DNA"/>
</dbReference>
<dbReference type="InterPro" id="IPR014721">
    <property type="entry name" value="Ribsml_uS5_D2-typ_fold_subgr"/>
</dbReference>
<sequence length="347" mass="38785">MTNKKNRISLSVIVLAVLVLISVLLPLPYYIETPGSAENINEYVRVDNRENTHPGAYYLTTVAIQRGTPLSLAMAKFLPFREIISKEELMGESDDQDYERISQYEMDSSENMAKKVAFDLAKKKYSFQFQGVYVMGVMKDSSFYNQLATGDIVYQIDNFKPQSSKEFIDYIKAKKVKDQITVHYKRDGQTNQVSGPLILLGEPKRPGIGITLADKTQIKTKEQVDFLTEEIGGPSGGLMFTLELYEILSGEDLRQGRQVAGTGTIEEDGKVGSIGGIDKKIVAADKAGASIFFAPSEPINPELKKMYPDLLTNYEEAKRAGKKIKTKMKIVPVSNIQEAMDYLKESK</sequence>
<accession>A0A3S0A4M2</accession>
<dbReference type="InterPro" id="IPR008269">
    <property type="entry name" value="Lon_proteolytic"/>
</dbReference>
<dbReference type="SUPFAM" id="SSF50156">
    <property type="entry name" value="PDZ domain-like"/>
    <property type="match status" value="1"/>
</dbReference>
<keyword evidence="2" id="KW-0472">Membrane</keyword>
<evidence type="ECO:0000256" key="1">
    <source>
        <dbReference type="PROSITE-ProRule" id="PRU01122"/>
    </source>
</evidence>
<reference evidence="4 5" key="1">
    <citation type="submission" date="2018-03" db="EMBL/GenBank/DDBJ databases">
        <authorList>
            <person name="Gulvik C.A."/>
        </authorList>
    </citation>
    <scope>NUCLEOTIDE SEQUENCE [LARGE SCALE GENOMIC DNA]</scope>
    <source>
        <strain evidence="4 5">JCM 31581</strain>
    </source>
</reference>
<keyword evidence="2" id="KW-1133">Transmembrane helix</keyword>
<name>A0A3S0A4M2_9ENTE</name>
<feature type="active site" evidence="1">
    <location>
        <position position="235"/>
    </location>
</feature>
<feature type="domain" description="Lon proteolytic" evidence="3">
    <location>
        <begin position="229"/>
        <end position="346"/>
    </location>
</feature>
<organism evidence="4 5">
    <name type="scientific">Vagococcus humatus</name>
    <dbReference type="NCBI Taxonomy" id="1889241"/>
    <lineage>
        <taxon>Bacteria</taxon>
        <taxon>Bacillati</taxon>
        <taxon>Bacillota</taxon>
        <taxon>Bacilli</taxon>
        <taxon>Lactobacillales</taxon>
        <taxon>Enterococcaceae</taxon>
        <taxon>Vagococcus</taxon>
    </lineage>
</organism>
<keyword evidence="2" id="KW-0812">Transmembrane</keyword>
<dbReference type="Pfam" id="PF05362">
    <property type="entry name" value="Lon_C"/>
    <property type="match status" value="1"/>
</dbReference>
<dbReference type="AlphaFoldDB" id="A0A3S0A4M2"/>
<evidence type="ECO:0000256" key="2">
    <source>
        <dbReference type="SAM" id="Phobius"/>
    </source>
</evidence>
<comment type="similarity">
    <text evidence="1">Belongs to the peptidase S16 family.</text>
</comment>
<dbReference type="OrthoDB" id="2356897at2"/>
<dbReference type="EC" id="3.4.21.53" evidence="1"/>
<dbReference type="InterPro" id="IPR020568">
    <property type="entry name" value="Ribosomal_Su5_D2-typ_SF"/>
</dbReference>
<evidence type="ECO:0000259" key="3">
    <source>
        <dbReference type="PROSITE" id="PS51786"/>
    </source>
</evidence>
<dbReference type="NCBIfam" id="NF041438">
    <property type="entry name" value="SepM_fam_S16"/>
    <property type="match status" value="1"/>
</dbReference>
<dbReference type="GO" id="GO:0030163">
    <property type="term" value="P:protein catabolic process"/>
    <property type="evidence" value="ECO:0007669"/>
    <property type="project" value="InterPro"/>
</dbReference>
<feature type="transmembrane region" description="Helical" evidence="2">
    <location>
        <begin position="12"/>
        <end position="31"/>
    </location>
</feature>
<keyword evidence="5" id="KW-1185">Reference proteome</keyword>
<dbReference type="PANTHER" id="PTHR10046">
    <property type="entry name" value="ATP DEPENDENT LON PROTEASE FAMILY MEMBER"/>
    <property type="match status" value="1"/>
</dbReference>
<dbReference type="SUPFAM" id="SSF54211">
    <property type="entry name" value="Ribosomal protein S5 domain 2-like"/>
    <property type="match status" value="1"/>
</dbReference>